<proteinExistence type="predicted"/>
<accession>A0ABY6ZEG0</accession>
<protein>
    <submittedName>
        <fullName evidence="1">Uncharacterized protein</fullName>
    </submittedName>
</protein>
<organism evidence="1 2">
    <name type="scientific">Alicyclobacillus fastidiosus</name>
    <dbReference type="NCBI Taxonomy" id="392011"/>
    <lineage>
        <taxon>Bacteria</taxon>
        <taxon>Bacillati</taxon>
        <taxon>Bacillota</taxon>
        <taxon>Bacilli</taxon>
        <taxon>Bacillales</taxon>
        <taxon>Alicyclobacillaceae</taxon>
        <taxon>Alicyclobacillus</taxon>
    </lineage>
</organism>
<reference evidence="1" key="1">
    <citation type="submission" date="2022-08" db="EMBL/GenBank/DDBJ databases">
        <title>Alicyclobacillus fastidiosus DSM 17978, complete genome.</title>
        <authorList>
            <person name="Wang Q."/>
            <person name="Cai R."/>
            <person name="Wang Z."/>
        </authorList>
    </citation>
    <scope>NUCLEOTIDE SEQUENCE</scope>
    <source>
        <strain evidence="1">DSM 17978</strain>
    </source>
</reference>
<dbReference type="EMBL" id="CP104067">
    <property type="protein sequence ID" value="WAH40938.1"/>
    <property type="molecule type" value="Genomic_DNA"/>
</dbReference>
<gene>
    <name evidence="1" type="ORF">NZD89_22020</name>
</gene>
<evidence type="ECO:0000313" key="2">
    <source>
        <dbReference type="Proteomes" id="UP001164761"/>
    </source>
</evidence>
<keyword evidence="2" id="KW-1185">Reference proteome</keyword>
<sequence length="74" mass="8485">MLEGSATSGLRDDWGRVHMLEQPFETVIFTQADEAKNQVLINELKSAVDRQEVKIIDIRRIGNQLVVTFRRLST</sequence>
<dbReference type="RefSeq" id="WP_268004837.1">
    <property type="nucleotide sequence ID" value="NZ_BSUT01000001.1"/>
</dbReference>
<evidence type="ECO:0000313" key="1">
    <source>
        <dbReference type="EMBL" id="WAH40938.1"/>
    </source>
</evidence>
<name>A0ABY6ZEG0_9BACL</name>
<dbReference type="Proteomes" id="UP001164761">
    <property type="component" value="Chromosome"/>
</dbReference>